<evidence type="ECO:0000313" key="4">
    <source>
        <dbReference type="Proteomes" id="UP000437736"/>
    </source>
</evidence>
<dbReference type="Pfam" id="PF12728">
    <property type="entry name" value="HTH_17"/>
    <property type="match status" value="1"/>
</dbReference>
<feature type="compositionally biased region" description="Low complexity" evidence="1">
    <location>
        <begin position="7"/>
        <end position="20"/>
    </location>
</feature>
<dbReference type="Proteomes" id="UP000437736">
    <property type="component" value="Unassembled WGS sequence"/>
</dbReference>
<feature type="domain" description="Helix-turn-helix" evidence="2">
    <location>
        <begin position="31"/>
        <end position="76"/>
    </location>
</feature>
<dbReference type="EMBL" id="WJHE01000217">
    <property type="protein sequence ID" value="MST32118.1"/>
    <property type="molecule type" value="Genomic_DNA"/>
</dbReference>
<reference evidence="3 4" key="1">
    <citation type="submission" date="2019-11" db="EMBL/GenBank/DDBJ databases">
        <title>Acidiferrimicrobium australis gen. nov., sp. nov., an acidophilic and obligately heterotrophic, member of the Actinobacteria that catalyses dissimilatory oxido- reduction of iron isolated from metal-rich acidic water in Chile.</title>
        <authorList>
            <person name="Gonzalez D."/>
            <person name="Huber K."/>
            <person name="Hedrich S."/>
            <person name="Rojas-Villalobos C."/>
            <person name="Quatrini R."/>
            <person name="Dinamarca M.A."/>
            <person name="Schwarz A."/>
            <person name="Canales C."/>
            <person name="Nancucheo I."/>
        </authorList>
    </citation>
    <scope>NUCLEOTIDE SEQUENCE [LARGE SCALE GENOMIC DNA]</scope>
    <source>
        <strain evidence="3 4">USS-CCA1</strain>
    </source>
</reference>
<evidence type="ECO:0000256" key="1">
    <source>
        <dbReference type="SAM" id="MobiDB-lite"/>
    </source>
</evidence>
<name>A0ABW9QQY6_9ACTN</name>
<dbReference type="InterPro" id="IPR010093">
    <property type="entry name" value="SinI_DNA-bd"/>
</dbReference>
<protein>
    <submittedName>
        <fullName evidence="3">Helix-turn-helix domain-containing protein</fullName>
    </submittedName>
</protein>
<gene>
    <name evidence="3" type="ORF">GHK86_05180</name>
</gene>
<proteinExistence type="predicted"/>
<accession>A0ABW9QQY6</accession>
<comment type="caution">
    <text evidence="3">The sequence shown here is derived from an EMBL/GenBank/DDBJ whole genome shotgun (WGS) entry which is preliminary data.</text>
</comment>
<keyword evidence="4" id="KW-1185">Reference proteome</keyword>
<feature type="region of interest" description="Disordered" evidence="1">
    <location>
        <begin position="1"/>
        <end position="21"/>
    </location>
</feature>
<evidence type="ECO:0000259" key="2">
    <source>
        <dbReference type="Pfam" id="PF12728"/>
    </source>
</evidence>
<sequence>MEASTDGRAAAPAAERAGGPPVVPIGERLALSVEEAGALLGISRDLAYDLVARGELPSVRLGRRVVVPRKALEDALGRLADAG</sequence>
<organism evidence="3 4">
    <name type="scientific">Acidiferrimicrobium australe</name>
    <dbReference type="NCBI Taxonomy" id="2664430"/>
    <lineage>
        <taxon>Bacteria</taxon>
        <taxon>Bacillati</taxon>
        <taxon>Actinomycetota</taxon>
        <taxon>Acidimicrobiia</taxon>
        <taxon>Acidimicrobiales</taxon>
        <taxon>Acidimicrobiaceae</taxon>
        <taxon>Acidiferrimicrobium</taxon>
    </lineage>
</organism>
<dbReference type="NCBIfam" id="TIGR01764">
    <property type="entry name" value="excise"/>
    <property type="match status" value="1"/>
</dbReference>
<evidence type="ECO:0000313" key="3">
    <source>
        <dbReference type="EMBL" id="MST32118.1"/>
    </source>
</evidence>
<dbReference type="InterPro" id="IPR041657">
    <property type="entry name" value="HTH_17"/>
</dbReference>